<evidence type="ECO:0000256" key="9">
    <source>
        <dbReference type="ARBA" id="ARBA00023136"/>
    </source>
</evidence>
<keyword evidence="9" id="KW-0472">Membrane</keyword>
<dbReference type="Proteomes" id="UP000270296">
    <property type="component" value="Unassembled WGS sequence"/>
</dbReference>
<evidence type="ECO:0000313" key="12">
    <source>
        <dbReference type="Proteomes" id="UP000270296"/>
    </source>
</evidence>
<evidence type="ECO:0000256" key="6">
    <source>
        <dbReference type="ARBA" id="ARBA00022824"/>
    </source>
</evidence>
<comment type="subcellular location">
    <subcellularLocation>
        <location evidence="1">Endoplasmic reticulum membrane</location>
        <topology evidence="1">Multi-pass membrane protein</topology>
    </subcellularLocation>
</comment>
<sequence length="105" mass="12654">MILPIPLFFLYVKLFCDESWFWLSLVYTLWLVYDWKSPKRGSHPVNAYRNWALWRHMRDYFPLRLVKTVDLDPNRNYIFGAIDCSKESIKWVLTRPQTGQAVVIV</sequence>
<dbReference type="GO" id="GO:0008374">
    <property type="term" value="F:O-acyltransferase activity"/>
    <property type="evidence" value="ECO:0007669"/>
    <property type="project" value="InterPro"/>
</dbReference>
<dbReference type="WBParaSite" id="SBAD_0000678201-mRNA-1">
    <property type="protein sequence ID" value="SBAD_0000678201-mRNA-1"/>
    <property type="gene ID" value="SBAD_0000678201"/>
</dbReference>
<dbReference type="Pfam" id="PF03982">
    <property type="entry name" value="DAGAT"/>
    <property type="match status" value="1"/>
</dbReference>
<accession>A0A183ISD1</accession>
<keyword evidence="10" id="KW-0012">Acyltransferase</keyword>
<keyword evidence="8" id="KW-0443">Lipid metabolism</keyword>
<evidence type="ECO:0000256" key="2">
    <source>
        <dbReference type="ARBA" id="ARBA00005420"/>
    </source>
</evidence>
<organism evidence="13">
    <name type="scientific">Soboliphyme baturini</name>
    <dbReference type="NCBI Taxonomy" id="241478"/>
    <lineage>
        <taxon>Eukaryota</taxon>
        <taxon>Metazoa</taxon>
        <taxon>Ecdysozoa</taxon>
        <taxon>Nematoda</taxon>
        <taxon>Enoplea</taxon>
        <taxon>Dorylaimia</taxon>
        <taxon>Dioctophymatida</taxon>
        <taxon>Dioctophymatoidea</taxon>
        <taxon>Soboliphymatidae</taxon>
        <taxon>Soboliphyme</taxon>
    </lineage>
</organism>
<proteinExistence type="inferred from homology"/>
<dbReference type="AlphaFoldDB" id="A0A183ISD1"/>
<dbReference type="EMBL" id="UZAM01009829">
    <property type="protein sequence ID" value="VDP10231.1"/>
    <property type="molecule type" value="Genomic_DNA"/>
</dbReference>
<dbReference type="PANTHER" id="PTHR12317">
    <property type="entry name" value="DIACYLGLYCEROL O-ACYLTRANSFERASE"/>
    <property type="match status" value="1"/>
</dbReference>
<comment type="similarity">
    <text evidence="2">Belongs to the diacylglycerol acyltransferase family.</text>
</comment>
<evidence type="ECO:0000256" key="8">
    <source>
        <dbReference type="ARBA" id="ARBA00023098"/>
    </source>
</evidence>
<evidence type="ECO:0000256" key="4">
    <source>
        <dbReference type="ARBA" id="ARBA00022679"/>
    </source>
</evidence>
<keyword evidence="5" id="KW-0812">Transmembrane</keyword>
<dbReference type="InterPro" id="IPR007130">
    <property type="entry name" value="DAGAT"/>
</dbReference>
<keyword evidence="12" id="KW-1185">Reference proteome</keyword>
<evidence type="ECO:0000256" key="5">
    <source>
        <dbReference type="ARBA" id="ARBA00022692"/>
    </source>
</evidence>
<reference evidence="11 12" key="2">
    <citation type="submission" date="2018-11" db="EMBL/GenBank/DDBJ databases">
        <authorList>
            <consortium name="Pathogen Informatics"/>
        </authorList>
    </citation>
    <scope>NUCLEOTIDE SEQUENCE [LARGE SCALE GENOMIC DNA]</scope>
</reference>
<dbReference type="GO" id="GO:0005789">
    <property type="term" value="C:endoplasmic reticulum membrane"/>
    <property type="evidence" value="ECO:0007669"/>
    <property type="project" value="UniProtKB-SubCell"/>
</dbReference>
<evidence type="ECO:0000256" key="1">
    <source>
        <dbReference type="ARBA" id="ARBA00004477"/>
    </source>
</evidence>
<keyword evidence="6" id="KW-0256">Endoplasmic reticulum</keyword>
<gene>
    <name evidence="11" type="ORF">SBAD_LOCUS6528</name>
</gene>
<keyword evidence="3" id="KW-0444">Lipid biosynthesis</keyword>
<evidence type="ECO:0000256" key="7">
    <source>
        <dbReference type="ARBA" id="ARBA00022989"/>
    </source>
</evidence>
<dbReference type="GO" id="GO:0006629">
    <property type="term" value="P:lipid metabolic process"/>
    <property type="evidence" value="ECO:0007669"/>
    <property type="project" value="UniProtKB-KW"/>
</dbReference>
<evidence type="ECO:0000313" key="11">
    <source>
        <dbReference type="EMBL" id="VDP10231.1"/>
    </source>
</evidence>
<dbReference type="OrthoDB" id="264532at2759"/>
<reference evidence="13" key="1">
    <citation type="submission" date="2016-06" db="UniProtKB">
        <authorList>
            <consortium name="WormBaseParasite"/>
        </authorList>
    </citation>
    <scope>IDENTIFICATION</scope>
</reference>
<keyword evidence="7" id="KW-1133">Transmembrane helix</keyword>
<evidence type="ECO:0000313" key="13">
    <source>
        <dbReference type="WBParaSite" id="SBAD_0000678201-mRNA-1"/>
    </source>
</evidence>
<keyword evidence="4" id="KW-0808">Transferase</keyword>
<name>A0A183ISD1_9BILA</name>
<protein>
    <submittedName>
        <fullName evidence="13">Conjugal transfer protein</fullName>
    </submittedName>
</protein>
<evidence type="ECO:0000256" key="10">
    <source>
        <dbReference type="ARBA" id="ARBA00023315"/>
    </source>
</evidence>
<evidence type="ECO:0000256" key="3">
    <source>
        <dbReference type="ARBA" id="ARBA00022516"/>
    </source>
</evidence>